<evidence type="ECO:0000256" key="4">
    <source>
        <dbReference type="ARBA" id="ARBA00023002"/>
    </source>
</evidence>
<comment type="function">
    <text evidence="7">The pyruvate dehydrogenase complex catalyzes the overall conversion of pyruvate to acetyl-CoA and CO(2).</text>
</comment>
<evidence type="ECO:0000256" key="7">
    <source>
        <dbReference type="RuleBase" id="RU361139"/>
    </source>
</evidence>
<dbReference type="PANTHER" id="PTHR11516:SF60">
    <property type="entry name" value="PYRUVATE DEHYDROGENASE E1 COMPONENT SUBUNIT ALPHA"/>
    <property type="match status" value="1"/>
</dbReference>
<protein>
    <recommendedName>
        <fullName evidence="3 7">Pyruvate dehydrogenase E1 component subunit alpha</fullName>
        <ecNumber evidence="2 7">1.2.4.1</ecNumber>
    </recommendedName>
</protein>
<dbReference type="CDD" id="cd02000">
    <property type="entry name" value="TPP_E1_PDC_ADC_BCADC"/>
    <property type="match status" value="1"/>
</dbReference>
<evidence type="ECO:0000256" key="1">
    <source>
        <dbReference type="ARBA" id="ARBA00001964"/>
    </source>
</evidence>
<feature type="domain" description="Dehydrogenase E1 component" evidence="8">
    <location>
        <begin position="5"/>
        <end position="299"/>
    </location>
</feature>
<dbReference type="SUPFAM" id="SSF52518">
    <property type="entry name" value="Thiamin diphosphate-binding fold (THDP-binding)"/>
    <property type="match status" value="1"/>
</dbReference>
<evidence type="ECO:0000256" key="5">
    <source>
        <dbReference type="ARBA" id="ARBA00023052"/>
    </source>
</evidence>
<organism evidence="9 10">
    <name type="scientific">Bradymonas sediminis</name>
    <dbReference type="NCBI Taxonomy" id="1548548"/>
    <lineage>
        <taxon>Bacteria</taxon>
        <taxon>Deltaproteobacteria</taxon>
        <taxon>Bradymonadales</taxon>
        <taxon>Bradymonadaceae</taxon>
        <taxon>Bradymonas</taxon>
    </lineage>
</organism>
<dbReference type="InterPro" id="IPR029061">
    <property type="entry name" value="THDP-binding"/>
</dbReference>
<reference evidence="9 10" key="1">
    <citation type="submission" date="2018-06" db="EMBL/GenBank/DDBJ databases">
        <title>Lujinxingia sediminis gen. nov. sp. nov., a new facultative anaerobic member of the class Deltaproteobacteria, and proposal of Lujinxingaceae fam. nov.</title>
        <authorList>
            <person name="Guo L.-Y."/>
            <person name="Li C.-M."/>
            <person name="Wang S."/>
            <person name="Du Z.-J."/>
        </authorList>
    </citation>
    <scope>NUCLEOTIDE SEQUENCE [LARGE SCALE GENOMIC DNA]</scope>
    <source>
        <strain evidence="9 10">FA350</strain>
    </source>
</reference>
<evidence type="ECO:0000313" key="10">
    <source>
        <dbReference type="Proteomes" id="UP000249799"/>
    </source>
</evidence>
<proteinExistence type="predicted"/>
<dbReference type="KEGG" id="bsed:DN745_14460"/>
<name>A0A2Z4FR39_9DELT</name>
<keyword evidence="10" id="KW-1185">Reference proteome</keyword>
<dbReference type="Pfam" id="PF00676">
    <property type="entry name" value="E1_dh"/>
    <property type="match status" value="1"/>
</dbReference>
<keyword evidence="4 7" id="KW-0560">Oxidoreductase</keyword>
<sequence>MYDLMVRMRRFEEQAGRSYQMGKIKGFCHLYIGQEAVAAGSIGALKDRDYVVAGYREHAQAMARGMEENDIMAELYGKASGVSKGKGGSMHLFDVDKKFYGGWGIVGGQIPTATGVAFAAKYREEDAVCIVYMGDGTVPQGAFHESLNLASIWDLPVVYIIENNGYGMGTAVNRISAVEDMSTKAASFNMKGVRVEDAQDVFKVYETISEAVEYARKENRPTLVQLDTYRYRGHSMSDPATYRTKDEVTREQQRDPIQRFTQWLVENKIRTEDELKEIDAQAKAKAKAAAKHADGEDFPSLDALTEDVYVEWPWAFD</sequence>
<dbReference type="GO" id="GO:0006086">
    <property type="term" value="P:pyruvate decarboxylation to acetyl-CoA"/>
    <property type="evidence" value="ECO:0007669"/>
    <property type="project" value="InterPro"/>
</dbReference>
<dbReference type="Proteomes" id="UP000249799">
    <property type="component" value="Chromosome"/>
</dbReference>
<dbReference type="Gene3D" id="3.40.50.970">
    <property type="match status" value="1"/>
</dbReference>
<evidence type="ECO:0000313" key="9">
    <source>
        <dbReference type="EMBL" id="AWV91447.1"/>
    </source>
</evidence>
<dbReference type="FunFam" id="3.40.50.970:FF:000013">
    <property type="entry name" value="Pyruvate dehydrogenase E1 component subunit alpha"/>
    <property type="match status" value="1"/>
</dbReference>
<keyword evidence="6 7" id="KW-0670">Pyruvate</keyword>
<comment type="catalytic activity">
    <reaction evidence="7">
        <text>N(6)-[(R)-lipoyl]-L-lysyl-[protein] + pyruvate + H(+) = N(6)-[(R)-S(8)-acetyldihydrolipoyl]-L-lysyl-[protein] + CO2</text>
        <dbReference type="Rhea" id="RHEA:19189"/>
        <dbReference type="Rhea" id="RHEA-COMP:10474"/>
        <dbReference type="Rhea" id="RHEA-COMP:10478"/>
        <dbReference type="ChEBI" id="CHEBI:15361"/>
        <dbReference type="ChEBI" id="CHEBI:15378"/>
        <dbReference type="ChEBI" id="CHEBI:16526"/>
        <dbReference type="ChEBI" id="CHEBI:83099"/>
        <dbReference type="ChEBI" id="CHEBI:83111"/>
        <dbReference type="EC" id="1.2.4.1"/>
    </reaction>
</comment>
<evidence type="ECO:0000256" key="2">
    <source>
        <dbReference type="ARBA" id="ARBA00012281"/>
    </source>
</evidence>
<evidence type="ECO:0000256" key="6">
    <source>
        <dbReference type="ARBA" id="ARBA00023317"/>
    </source>
</evidence>
<dbReference type="EC" id="1.2.4.1" evidence="2 7"/>
<dbReference type="GO" id="GO:0004739">
    <property type="term" value="F:pyruvate dehydrogenase (acetyl-transferring) activity"/>
    <property type="evidence" value="ECO:0007669"/>
    <property type="project" value="UniProtKB-UniRule"/>
</dbReference>
<dbReference type="EMBL" id="CP030032">
    <property type="protein sequence ID" value="AWV91447.1"/>
    <property type="molecule type" value="Genomic_DNA"/>
</dbReference>
<gene>
    <name evidence="7 9" type="primary">pdhA</name>
    <name evidence="9" type="ORF">DN745_14460</name>
</gene>
<dbReference type="InterPro" id="IPR050642">
    <property type="entry name" value="PDH_E1_Alpha_Subunit"/>
</dbReference>
<evidence type="ECO:0000256" key="3">
    <source>
        <dbReference type="ARBA" id="ARBA00014159"/>
    </source>
</evidence>
<dbReference type="OrthoDB" id="9766715at2"/>
<dbReference type="PANTHER" id="PTHR11516">
    <property type="entry name" value="PYRUVATE DEHYDROGENASE E1 COMPONENT, ALPHA SUBUNIT BACTERIAL AND ORGANELLAR"/>
    <property type="match status" value="1"/>
</dbReference>
<evidence type="ECO:0000259" key="8">
    <source>
        <dbReference type="Pfam" id="PF00676"/>
    </source>
</evidence>
<dbReference type="InterPro" id="IPR017597">
    <property type="entry name" value="Pyrv_DH_E1_asu_subgrp-y"/>
</dbReference>
<comment type="subunit">
    <text evidence="7">Heterodimer of an alpha and a beta chain.</text>
</comment>
<dbReference type="NCBIfam" id="TIGR03182">
    <property type="entry name" value="PDH_E1_alph_y"/>
    <property type="match status" value="1"/>
</dbReference>
<dbReference type="InterPro" id="IPR001017">
    <property type="entry name" value="DH_E1"/>
</dbReference>
<comment type="cofactor">
    <cofactor evidence="1 7">
        <name>thiamine diphosphate</name>
        <dbReference type="ChEBI" id="CHEBI:58937"/>
    </cofactor>
</comment>
<dbReference type="AlphaFoldDB" id="A0A2Z4FR39"/>
<accession>A0A2Z4FR39</accession>
<keyword evidence="5 7" id="KW-0786">Thiamine pyrophosphate</keyword>